<accession>A0A1W1URJ2</accession>
<dbReference type="Proteomes" id="UP000192266">
    <property type="component" value="Unassembled WGS sequence"/>
</dbReference>
<keyword evidence="2" id="KW-1185">Reference proteome</keyword>
<evidence type="ECO:0000313" key="1">
    <source>
        <dbReference type="EMBL" id="SMB83639.1"/>
    </source>
</evidence>
<dbReference type="EMBL" id="FWWW01000039">
    <property type="protein sequence ID" value="SMB83639.1"/>
    <property type="molecule type" value="Genomic_DNA"/>
</dbReference>
<reference evidence="1 2" key="1">
    <citation type="submission" date="2017-04" db="EMBL/GenBank/DDBJ databases">
        <authorList>
            <person name="Afonso C.L."/>
            <person name="Miller P.J."/>
            <person name="Scott M.A."/>
            <person name="Spackman E."/>
            <person name="Goraichik I."/>
            <person name="Dimitrov K.M."/>
            <person name="Suarez D.L."/>
            <person name="Swayne D.E."/>
        </authorList>
    </citation>
    <scope>NUCLEOTIDE SEQUENCE [LARGE SCALE GENOMIC DNA]</scope>
    <source>
        <strain evidence="1 2">DSM 11622</strain>
    </source>
</reference>
<evidence type="ECO:0000313" key="2">
    <source>
        <dbReference type="Proteomes" id="UP000192266"/>
    </source>
</evidence>
<dbReference type="AlphaFoldDB" id="A0A1W1URJ2"/>
<organism evidence="1 2">
    <name type="scientific">Hymenobacter roseosalivarius DSM 11622</name>
    <dbReference type="NCBI Taxonomy" id="645990"/>
    <lineage>
        <taxon>Bacteria</taxon>
        <taxon>Pseudomonadati</taxon>
        <taxon>Bacteroidota</taxon>
        <taxon>Cytophagia</taxon>
        <taxon>Cytophagales</taxon>
        <taxon>Hymenobacteraceae</taxon>
        <taxon>Hymenobacter</taxon>
    </lineage>
</organism>
<sequence length="83" mass="9081">MYRLTLFALGAMLLGAFNQKRPTQTAHIPRPPPMRVPADLAWHPRRQLGGHFRGGIGQASLTPSYFLGGPENKALIKSAFAVI</sequence>
<protein>
    <submittedName>
        <fullName evidence="1">Uncharacterized protein</fullName>
    </submittedName>
</protein>
<proteinExistence type="predicted"/>
<dbReference type="STRING" id="645990.SAMN00120144_0752"/>
<name>A0A1W1URJ2_9BACT</name>
<gene>
    <name evidence="1" type="ORF">SAMN00120144_0752</name>
</gene>